<evidence type="ECO:0000313" key="2">
    <source>
        <dbReference type="Proteomes" id="UP001199525"/>
    </source>
</evidence>
<accession>A0ABS8IIK4</accession>
<dbReference type="EMBL" id="JAIVFQ010000086">
    <property type="protein sequence ID" value="MCC5603630.1"/>
    <property type="molecule type" value="Genomic_DNA"/>
</dbReference>
<reference evidence="1 2" key="1">
    <citation type="journal article" date="2021" name="Microorganisms">
        <title>Genome Evolution of Filamentous Cyanobacterium Nostoc Species: From Facultative Symbiosis to Free Living.</title>
        <authorList>
            <person name="Huo D."/>
            <person name="Li H."/>
            <person name="Cai F."/>
            <person name="Guo X."/>
            <person name="Qiao Z."/>
            <person name="Wang W."/>
            <person name="Yu G."/>
            <person name="Li R."/>
        </authorList>
    </citation>
    <scope>NUCLEOTIDE SEQUENCE [LARGE SCALE GENOMIC DNA]</scope>
    <source>
        <strain evidence="1 2">CHAB 5714</strain>
    </source>
</reference>
<gene>
    <name evidence="1" type="ORF">LC586_31775</name>
</gene>
<dbReference type="RefSeq" id="WP_229489403.1">
    <property type="nucleotide sequence ID" value="NZ_JAIVFQ010000086.1"/>
</dbReference>
<evidence type="ECO:0000313" key="1">
    <source>
        <dbReference type="EMBL" id="MCC5603630.1"/>
    </source>
</evidence>
<protein>
    <submittedName>
        <fullName evidence="1">Uncharacterized protein</fullName>
    </submittedName>
</protein>
<comment type="caution">
    <text evidence="1">The sequence shown here is derived from an EMBL/GenBank/DDBJ whole genome shotgun (WGS) entry which is preliminary data.</text>
</comment>
<proteinExistence type="predicted"/>
<organism evidence="1 2">
    <name type="scientific">Nostoc favosum CHAB5714</name>
    <dbReference type="NCBI Taxonomy" id="2780399"/>
    <lineage>
        <taxon>Bacteria</taxon>
        <taxon>Bacillati</taxon>
        <taxon>Cyanobacteriota</taxon>
        <taxon>Cyanophyceae</taxon>
        <taxon>Nostocales</taxon>
        <taxon>Nostocaceae</taxon>
        <taxon>Nostoc</taxon>
        <taxon>Nostoc favosum</taxon>
    </lineage>
</organism>
<sequence>MSEKLRSLRISGTDVKAPAAKLREAKLSRRETPLYRHRSVPNLVLQTFHKQNTGDTIHKL</sequence>
<keyword evidence="2" id="KW-1185">Reference proteome</keyword>
<dbReference type="Proteomes" id="UP001199525">
    <property type="component" value="Unassembled WGS sequence"/>
</dbReference>
<name>A0ABS8IIK4_9NOSO</name>